<dbReference type="EMBL" id="QDEB01075342">
    <property type="protein sequence ID" value="RZC34956.1"/>
    <property type="molecule type" value="Genomic_DNA"/>
</dbReference>
<feature type="region of interest" description="Disordered" evidence="1">
    <location>
        <begin position="91"/>
        <end position="120"/>
    </location>
</feature>
<gene>
    <name evidence="2" type="ORF">BDFB_010410</name>
</gene>
<keyword evidence="2" id="KW-0527">Neuropeptide</keyword>
<dbReference type="OrthoDB" id="6426745at2759"/>
<organism evidence="2 3">
    <name type="scientific">Asbolus verrucosus</name>
    <name type="common">Desert ironclad beetle</name>
    <dbReference type="NCBI Taxonomy" id="1661398"/>
    <lineage>
        <taxon>Eukaryota</taxon>
        <taxon>Metazoa</taxon>
        <taxon>Ecdysozoa</taxon>
        <taxon>Arthropoda</taxon>
        <taxon>Hexapoda</taxon>
        <taxon>Insecta</taxon>
        <taxon>Pterygota</taxon>
        <taxon>Neoptera</taxon>
        <taxon>Endopterygota</taxon>
        <taxon>Coleoptera</taxon>
        <taxon>Polyphaga</taxon>
        <taxon>Cucujiformia</taxon>
        <taxon>Tenebrionidae</taxon>
        <taxon>Pimeliinae</taxon>
        <taxon>Asbolus</taxon>
    </lineage>
</organism>
<evidence type="ECO:0000313" key="2">
    <source>
        <dbReference type="EMBL" id="RZC34956.1"/>
    </source>
</evidence>
<dbReference type="GO" id="GO:0007218">
    <property type="term" value="P:neuropeptide signaling pathway"/>
    <property type="evidence" value="ECO:0007669"/>
    <property type="project" value="UniProtKB-KW"/>
</dbReference>
<protein>
    <submittedName>
        <fullName evidence="2">Neuropeptide-like 1</fullName>
    </submittedName>
</protein>
<dbReference type="STRING" id="1661398.A0A482VQJ3"/>
<proteinExistence type="predicted"/>
<dbReference type="Proteomes" id="UP000292052">
    <property type="component" value="Unassembled WGS sequence"/>
</dbReference>
<dbReference type="AlphaFoldDB" id="A0A482VQJ3"/>
<keyword evidence="3" id="KW-1185">Reference proteome</keyword>
<name>A0A482VQJ3_ASBVE</name>
<comment type="caution">
    <text evidence="2">The sequence shown here is derived from an EMBL/GenBank/DDBJ whole genome shotgun (WGS) entry which is preliminary data.</text>
</comment>
<reference evidence="2 3" key="1">
    <citation type="submission" date="2017-03" db="EMBL/GenBank/DDBJ databases">
        <title>Genome of the blue death feigning beetle - Asbolus verrucosus.</title>
        <authorList>
            <person name="Rider S.D."/>
        </authorList>
    </citation>
    <scope>NUCLEOTIDE SEQUENCE [LARGE SCALE GENOMIC DNA]</scope>
    <source>
        <strain evidence="2">Butters</strain>
        <tissue evidence="2">Head and leg muscle</tissue>
    </source>
</reference>
<sequence length="292" mass="33592">MVVKREVKSDESCDIEIENTLKTLLTPQEYPSIQLQALRKDMLRRFQEALDKTDEEDDMNYKRSISSLARWDNLPGKRNLEALARAGYVRTLPTEEDEDPNGKRGKSDQPTFQINDDKRGIQSLARNGELNNRREIEELVEELYDKRNIGSLARNFNFPVYGKRYLGSLVRNGDFQYGGKRNVASLAREGGRFVGKRNVAALLRQDNYLNGRNSDVKTESPHEDKRNIASIKAQYPAKFKRSALRSKRQTSFYEGEGGEFSSPVYQNQNVDDYEELMKALTGAYPNTDKRFL</sequence>
<evidence type="ECO:0000256" key="1">
    <source>
        <dbReference type="SAM" id="MobiDB-lite"/>
    </source>
</evidence>
<evidence type="ECO:0000313" key="3">
    <source>
        <dbReference type="Proteomes" id="UP000292052"/>
    </source>
</evidence>
<accession>A0A482VQJ3</accession>
<feature type="non-terminal residue" evidence="2">
    <location>
        <position position="292"/>
    </location>
</feature>